<evidence type="ECO:0000256" key="2">
    <source>
        <dbReference type="SAM" id="MobiDB-lite"/>
    </source>
</evidence>
<keyword evidence="1" id="KW-0479">Metal-binding</keyword>
<keyword evidence="1" id="KW-0862">Zinc</keyword>
<feature type="compositionally biased region" description="Basic and acidic residues" evidence="2">
    <location>
        <begin position="59"/>
        <end position="90"/>
    </location>
</feature>
<dbReference type="GO" id="GO:0008270">
    <property type="term" value="F:zinc ion binding"/>
    <property type="evidence" value="ECO:0007669"/>
    <property type="project" value="UniProtKB-KW"/>
</dbReference>
<dbReference type="SUPFAM" id="SSF57667">
    <property type="entry name" value="beta-beta-alpha zinc fingers"/>
    <property type="match status" value="1"/>
</dbReference>
<keyword evidence="5" id="KW-1185">Reference proteome</keyword>
<dbReference type="PROSITE" id="PS00028">
    <property type="entry name" value="ZINC_FINGER_C2H2_1"/>
    <property type="match status" value="1"/>
</dbReference>
<comment type="caution">
    <text evidence="4">The sequence shown here is derived from an EMBL/GenBank/DDBJ whole genome shotgun (WGS) entry which is preliminary data.</text>
</comment>
<evidence type="ECO:0000259" key="3">
    <source>
        <dbReference type="PROSITE" id="PS50157"/>
    </source>
</evidence>
<keyword evidence="1" id="KW-0863">Zinc-finger</keyword>
<feature type="domain" description="C2H2-type" evidence="3">
    <location>
        <begin position="148"/>
        <end position="175"/>
    </location>
</feature>
<dbReference type="AlphaFoldDB" id="A0A7J6AYV4"/>
<accession>A0A7J6AYV4</accession>
<proteinExistence type="predicted"/>
<dbReference type="PROSITE" id="PS50157">
    <property type="entry name" value="ZINC_FINGER_C2H2_2"/>
    <property type="match status" value="1"/>
</dbReference>
<name>A0A7J6AYV4_AMEME</name>
<protein>
    <recommendedName>
        <fullName evidence="3">C2H2-type domain-containing protein</fullName>
    </recommendedName>
</protein>
<feature type="region of interest" description="Disordered" evidence="2">
    <location>
        <begin position="184"/>
        <end position="213"/>
    </location>
</feature>
<dbReference type="Gene3D" id="3.30.160.60">
    <property type="entry name" value="Classic Zinc Finger"/>
    <property type="match status" value="1"/>
</dbReference>
<feature type="region of interest" description="Disordered" evidence="2">
    <location>
        <begin position="47"/>
        <end position="90"/>
    </location>
</feature>
<reference evidence="4 5" key="1">
    <citation type="submission" date="2020-02" db="EMBL/GenBank/DDBJ databases">
        <title>A chromosome-scale genome assembly of the black bullhead catfish (Ameiurus melas).</title>
        <authorList>
            <person name="Wen M."/>
            <person name="Zham M."/>
            <person name="Cabau C."/>
            <person name="Klopp C."/>
            <person name="Donnadieu C."/>
            <person name="Roques C."/>
            <person name="Bouchez O."/>
            <person name="Lampietro C."/>
            <person name="Jouanno E."/>
            <person name="Herpin A."/>
            <person name="Louis A."/>
            <person name="Berthelot C."/>
            <person name="Parey E."/>
            <person name="Roest-Crollius H."/>
            <person name="Braasch I."/>
            <person name="Postlethwait J."/>
            <person name="Robinson-Rechavi M."/>
            <person name="Echchiki A."/>
            <person name="Begum T."/>
            <person name="Montfort J."/>
            <person name="Schartl M."/>
            <person name="Bobe J."/>
            <person name="Guiguen Y."/>
        </authorList>
    </citation>
    <scope>NUCLEOTIDE SEQUENCE [LARGE SCALE GENOMIC DNA]</scope>
    <source>
        <strain evidence="4">M_S1</strain>
        <tissue evidence="4">Blood</tissue>
    </source>
</reference>
<organism evidence="4 5">
    <name type="scientific">Ameiurus melas</name>
    <name type="common">Black bullhead</name>
    <name type="synonym">Silurus melas</name>
    <dbReference type="NCBI Taxonomy" id="219545"/>
    <lineage>
        <taxon>Eukaryota</taxon>
        <taxon>Metazoa</taxon>
        <taxon>Chordata</taxon>
        <taxon>Craniata</taxon>
        <taxon>Vertebrata</taxon>
        <taxon>Euteleostomi</taxon>
        <taxon>Actinopterygii</taxon>
        <taxon>Neopterygii</taxon>
        <taxon>Teleostei</taxon>
        <taxon>Ostariophysi</taxon>
        <taxon>Siluriformes</taxon>
        <taxon>Ictaluridae</taxon>
        <taxon>Ameiurus</taxon>
    </lineage>
</organism>
<dbReference type="InterPro" id="IPR013087">
    <property type="entry name" value="Znf_C2H2_type"/>
</dbReference>
<evidence type="ECO:0000256" key="1">
    <source>
        <dbReference type="PROSITE-ProRule" id="PRU00042"/>
    </source>
</evidence>
<sequence length="288" mass="32723">MVDSHFHVQLTAVLDVLMKTAVSDICALAESWFKSLHMEIARSKKENEDLRQKLQSMEQQKHQDAVDTELETKATKEEKEDPGSEVRDTDDSGCTVFAGTSTEDLAASAQLWPSSSEEEQRKKTTFCHICVKEVGCLKRHLEWHDQKFKCHICHKIFHNKVVLSRHLNMHTGNKHACDVCRKTFGSKSDSKKRNGSVTESAPAKTAHSRWNHTPVGTKAEMTDRLVREIVEQKLDEINSRHCAFSLELNSESEKSEPALQTSERIMESRILHICLEKISQLSPTQTAE</sequence>
<dbReference type="Proteomes" id="UP000593565">
    <property type="component" value="Unassembled WGS sequence"/>
</dbReference>
<dbReference type="EMBL" id="JAAGNN010000006">
    <property type="protein sequence ID" value="KAF4087890.1"/>
    <property type="molecule type" value="Genomic_DNA"/>
</dbReference>
<evidence type="ECO:0000313" key="5">
    <source>
        <dbReference type="Proteomes" id="UP000593565"/>
    </source>
</evidence>
<evidence type="ECO:0000313" key="4">
    <source>
        <dbReference type="EMBL" id="KAF4087890.1"/>
    </source>
</evidence>
<gene>
    <name evidence="4" type="ORF">AMELA_G00076580</name>
</gene>
<dbReference type="InterPro" id="IPR036236">
    <property type="entry name" value="Znf_C2H2_sf"/>
</dbReference>